<dbReference type="Gene3D" id="3.80.10.10">
    <property type="entry name" value="Ribonuclease Inhibitor"/>
    <property type="match status" value="1"/>
</dbReference>
<evidence type="ECO:0000313" key="2">
    <source>
        <dbReference type="Proteomes" id="UP000521872"/>
    </source>
</evidence>
<keyword evidence="2" id="KW-1185">Reference proteome</keyword>
<dbReference type="EMBL" id="JAACJL010000057">
    <property type="protein sequence ID" value="KAF4612009.1"/>
    <property type="molecule type" value="Genomic_DNA"/>
</dbReference>
<proteinExistence type="predicted"/>
<evidence type="ECO:0008006" key="3">
    <source>
        <dbReference type="Google" id="ProtNLM"/>
    </source>
</evidence>
<dbReference type="AlphaFoldDB" id="A0A8H4QJF1"/>
<protein>
    <recommendedName>
        <fullName evidence="3">F-box domain-containing protein</fullName>
    </recommendedName>
</protein>
<organism evidence="1 2">
    <name type="scientific">Agrocybe pediades</name>
    <dbReference type="NCBI Taxonomy" id="84607"/>
    <lineage>
        <taxon>Eukaryota</taxon>
        <taxon>Fungi</taxon>
        <taxon>Dikarya</taxon>
        <taxon>Basidiomycota</taxon>
        <taxon>Agaricomycotina</taxon>
        <taxon>Agaricomycetes</taxon>
        <taxon>Agaricomycetidae</taxon>
        <taxon>Agaricales</taxon>
        <taxon>Agaricineae</taxon>
        <taxon>Strophariaceae</taxon>
        <taxon>Agrocybe</taxon>
    </lineage>
</organism>
<name>A0A8H4QJF1_9AGAR</name>
<evidence type="ECO:0000313" key="1">
    <source>
        <dbReference type="EMBL" id="KAF4612009.1"/>
    </source>
</evidence>
<dbReference type="SUPFAM" id="SSF81383">
    <property type="entry name" value="F-box domain"/>
    <property type="match status" value="1"/>
</dbReference>
<dbReference type="Gene3D" id="1.20.1280.50">
    <property type="match status" value="1"/>
</dbReference>
<sequence>MTCPHREDIPSNRNIINLSQLEYTKAKCPIEEGSCTLCQEILTVEKDIEEAVIRLKSLLSRHQRLKTELNHNHSPIIRDLPVEMLSTIFYSCFSEKFRQDDGELMYGDFFIPLKIGSVCRTWRQVARSTPELWTIIHFQRLFRTTSEVCDQYKMMEEWIHRSRALPIYVSLYEYAEENANLGREADGCNCWNKSLELLAQCCDRWKDATLDLSRASFEYIASNLKLKAPTRNLTLGTDELWPRVADASEVLNLWQESGFGANPITVNFNHSVRFMHFSIDWQCVTEVNAQGWLPLECAILLRHAPRLVSCTFTEVDDFGVESQPIVNWPIVYHNSLRQLSFKCDVSPTGFFNQVALTSLEEFEYSPHHGSDLSVDDGQILMAFLCRSGFRLSKLSLGRNRFTHEFVVALLNTVPSLKHVSLCFSYFPSDTDIWAMNSFLLHLSRTATSLSETNGQASKFLPRLEVLELHGCRYYDFPWRSVPDVFGRPSELGREGRRPLKLLVLPNWDLPSGVRGVPSDVVACLVGLQEAGVNISYRVRSGDGCKLIPMTWVQPTVV</sequence>
<dbReference type="InterPro" id="IPR036047">
    <property type="entry name" value="F-box-like_dom_sf"/>
</dbReference>
<accession>A0A8H4QJF1</accession>
<dbReference type="SUPFAM" id="SSF52047">
    <property type="entry name" value="RNI-like"/>
    <property type="match status" value="1"/>
</dbReference>
<dbReference type="Proteomes" id="UP000521872">
    <property type="component" value="Unassembled WGS sequence"/>
</dbReference>
<gene>
    <name evidence="1" type="ORF">D9613_004329</name>
</gene>
<comment type="caution">
    <text evidence="1">The sequence shown here is derived from an EMBL/GenBank/DDBJ whole genome shotgun (WGS) entry which is preliminary data.</text>
</comment>
<reference evidence="1 2" key="1">
    <citation type="submission" date="2019-12" db="EMBL/GenBank/DDBJ databases">
        <authorList>
            <person name="Floudas D."/>
            <person name="Bentzer J."/>
            <person name="Ahren D."/>
            <person name="Johansson T."/>
            <person name="Persson P."/>
            <person name="Tunlid A."/>
        </authorList>
    </citation>
    <scope>NUCLEOTIDE SEQUENCE [LARGE SCALE GENOMIC DNA]</scope>
    <source>
        <strain evidence="1 2">CBS 102.39</strain>
    </source>
</reference>
<dbReference type="InterPro" id="IPR032675">
    <property type="entry name" value="LRR_dom_sf"/>
</dbReference>